<dbReference type="GO" id="GO:0000981">
    <property type="term" value="F:DNA-binding transcription factor activity, RNA polymerase II-specific"/>
    <property type="evidence" value="ECO:0007669"/>
    <property type="project" value="TreeGrafter"/>
</dbReference>
<dbReference type="PANTHER" id="PTHR47657:SF13">
    <property type="entry name" value="ZN(2)-C6 FUNGAL-TYPE DOMAIN-CONTAINING PROTEIN-RELATED"/>
    <property type="match status" value="1"/>
</dbReference>
<feature type="compositionally biased region" description="Basic residues" evidence="1">
    <location>
        <begin position="10"/>
        <end position="20"/>
    </location>
</feature>
<evidence type="ECO:0000313" key="2">
    <source>
        <dbReference type="EMBL" id="EXA30423.1"/>
    </source>
</evidence>
<gene>
    <name evidence="2" type="ORF">FOVG_18192</name>
</gene>
<dbReference type="AlphaFoldDB" id="W9NCE5"/>
<feature type="region of interest" description="Disordered" evidence="1">
    <location>
        <begin position="1"/>
        <end position="24"/>
    </location>
</feature>
<sequence>MSEKSEPRAIKSRRPHRKSRNGCGNCKQRKIKACIPSLPGLDPAQLFDVECSYSQPRSTTPPPCSIFLISNGPLVQRRRGRPRTRFPERNPTADEGLLMSQSSLRRMPETYRSYSVDNIGAYRLLHHYLTWTDNPAITGSPQNNVIQVQVSQLGFTYPFLLDFIHGFSALHLAHLQPESQRHYHAVADRFNSMGLRALASALHDIDTNNCHAIYAGSVFVCFNIFARGPLPGEYLLFSESGPAIWFQLLKGVRSILGRAGSNIPYTGPFQRLSAGQQEAHQPVSVTRGLPPLDWIDHFQRLRDHVIDSGDPDARFDIEALDSLWVCYEATWGGVNGTYQGDTKNQLAFVWTYHLKDEFVLRLQASKPISLIIFAYFAHLLGTLEHIWFISRWPQHITSGIYSRLNESHRSWLQWILEATNRQDEN</sequence>
<evidence type="ECO:0008006" key="3">
    <source>
        <dbReference type="Google" id="ProtNLM"/>
    </source>
</evidence>
<dbReference type="InterPro" id="IPR052400">
    <property type="entry name" value="Zn2-C6_fungal_TF"/>
</dbReference>
<dbReference type="EMBL" id="JH651052">
    <property type="protein sequence ID" value="EXA30423.1"/>
    <property type="molecule type" value="Genomic_DNA"/>
</dbReference>
<reference evidence="2" key="2">
    <citation type="submission" date="2012-05" db="EMBL/GenBank/DDBJ databases">
        <title>Annotation of the Genome Sequence of Fusarium oxysporum HDV247.</title>
        <authorList>
            <consortium name="The Broad Institute Genomics Platform"/>
            <person name="Ma L.-J."/>
            <person name="Corby-Kistler H."/>
            <person name="Broz K."/>
            <person name="Gale L.R."/>
            <person name="Jonkers W."/>
            <person name="O'Donnell K."/>
            <person name="Ploetz R."/>
            <person name="Steinberg C."/>
            <person name="Schwartz D.C."/>
            <person name="VanEtten H."/>
            <person name="Zhou S."/>
            <person name="Young S.K."/>
            <person name="Zeng Q."/>
            <person name="Gargeya S."/>
            <person name="Fitzgerald M."/>
            <person name="Abouelleil A."/>
            <person name="Alvarado L."/>
            <person name="Chapman S.B."/>
            <person name="Gainer-Dewar J."/>
            <person name="Goldberg J."/>
            <person name="Griggs A."/>
            <person name="Gujja S."/>
            <person name="Hansen M."/>
            <person name="Howarth C."/>
            <person name="Imamovic A."/>
            <person name="Ireland A."/>
            <person name="Larimer J."/>
            <person name="McCowan C."/>
            <person name="Murphy C."/>
            <person name="Pearson M."/>
            <person name="Poon T.W."/>
            <person name="Priest M."/>
            <person name="Roberts A."/>
            <person name="Saif S."/>
            <person name="Shea T."/>
            <person name="Sykes S."/>
            <person name="Wortman J."/>
            <person name="Nusbaum C."/>
            <person name="Birren B."/>
        </authorList>
    </citation>
    <scope>NUCLEOTIDE SEQUENCE</scope>
    <source>
        <strain evidence="2">HDV247</strain>
    </source>
</reference>
<dbReference type="HOGENOM" id="CLU_024934_1_1_1"/>
<name>W9NCE5_FUSOX</name>
<reference evidence="2" key="1">
    <citation type="submission" date="2011-10" db="EMBL/GenBank/DDBJ databases">
        <title>The Genome Sequence of Fusarium oxysporum HDV247.</title>
        <authorList>
            <consortium name="The Broad Institute Genome Sequencing Platform"/>
            <person name="Ma L.-J."/>
            <person name="Gale L.R."/>
            <person name="Schwartz D.C."/>
            <person name="Zhou S."/>
            <person name="Corby-Kistler H."/>
            <person name="Young S.K."/>
            <person name="Zeng Q."/>
            <person name="Gargeya S."/>
            <person name="Fitzgerald M."/>
            <person name="Haas B."/>
            <person name="Abouelleil A."/>
            <person name="Alvarado L."/>
            <person name="Arachchi H.M."/>
            <person name="Berlin A."/>
            <person name="Brown A."/>
            <person name="Chapman S.B."/>
            <person name="Chen Z."/>
            <person name="Dunbar C."/>
            <person name="Freedman E."/>
            <person name="Gearin G."/>
            <person name="Goldberg J."/>
            <person name="Griggs A."/>
            <person name="Gujja S."/>
            <person name="Heiman D."/>
            <person name="Howarth C."/>
            <person name="Larson L."/>
            <person name="Lui A."/>
            <person name="MacDonald P.J.P."/>
            <person name="Montmayeur A."/>
            <person name="Murphy C."/>
            <person name="Neiman D."/>
            <person name="Pearson M."/>
            <person name="Priest M."/>
            <person name="Roberts A."/>
            <person name="Saif S."/>
            <person name="Shea T."/>
            <person name="Shenoy N."/>
            <person name="Sisk P."/>
            <person name="Stolte C."/>
            <person name="Sykes S."/>
            <person name="Wortman J."/>
            <person name="Nusbaum C."/>
            <person name="Birren B."/>
        </authorList>
    </citation>
    <scope>NUCLEOTIDE SEQUENCE [LARGE SCALE GENOMIC DNA]</scope>
    <source>
        <strain evidence="2">HDV247</strain>
    </source>
</reference>
<feature type="region of interest" description="Disordered" evidence="1">
    <location>
        <begin position="77"/>
        <end position="101"/>
    </location>
</feature>
<dbReference type="PANTHER" id="PTHR47657">
    <property type="entry name" value="STEROL REGULATORY ELEMENT-BINDING PROTEIN ECM22"/>
    <property type="match status" value="1"/>
</dbReference>
<dbReference type="OrthoDB" id="416217at2759"/>
<accession>W9NCE5</accession>
<protein>
    <recommendedName>
        <fullName evidence="3">Zn(2)-C6 fungal-type domain-containing protein</fullName>
    </recommendedName>
</protein>
<proteinExistence type="predicted"/>
<organism evidence="2">
    <name type="scientific">Fusarium oxysporum f. sp. pisi HDV247</name>
    <dbReference type="NCBI Taxonomy" id="1080344"/>
    <lineage>
        <taxon>Eukaryota</taxon>
        <taxon>Fungi</taxon>
        <taxon>Dikarya</taxon>
        <taxon>Ascomycota</taxon>
        <taxon>Pezizomycotina</taxon>
        <taxon>Sordariomycetes</taxon>
        <taxon>Hypocreomycetidae</taxon>
        <taxon>Hypocreales</taxon>
        <taxon>Nectriaceae</taxon>
        <taxon>Fusarium</taxon>
        <taxon>Fusarium oxysporum species complex</taxon>
    </lineage>
</organism>
<evidence type="ECO:0000256" key="1">
    <source>
        <dbReference type="SAM" id="MobiDB-lite"/>
    </source>
</evidence>
<dbReference type="Proteomes" id="UP000030751">
    <property type="component" value="Unassembled WGS sequence"/>
</dbReference>